<comment type="similarity">
    <text evidence="1">Belongs to the UPF0216 family.</text>
</comment>
<protein>
    <recommendedName>
        <fullName evidence="1">UPF0216 protein Mhar_0245</fullName>
    </recommendedName>
</protein>
<dbReference type="STRING" id="1110509.Mhar_0245"/>
<evidence type="ECO:0000256" key="1">
    <source>
        <dbReference type="HAMAP-Rule" id="MF_00585"/>
    </source>
</evidence>
<dbReference type="InterPro" id="IPR002746">
    <property type="entry name" value="UPF0216"/>
</dbReference>
<organism evidence="2 3">
    <name type="scientific">Methanothrix harundinacea (strain 6Ac)</name>
    <name type="common">Methanosaeta harundinacea</name>
    <dbReference type="NCBI Taxonomy" id="1110509"/>
    <lineage>
        <taxon>Archaea</taxon>
        <taxon>Methanobacteriati</taxon>
        <taxon>Methanobacteriota</taxon>
        <taxon>Stenosarchaea group</taxon>
        <taxon>Methanomicrobia</taxon>
        <taxon>Methanotrichales</taxon>
        <taxon>Methanotrichaceae</taxon>
        <taxon>Methanothrix</taxon>
    </lineage>
</organism>
<name>G7WLP2_METH6</name>
<dbReference type="NCBIfam" id="NF003153">
    <property type="entry name" value="PRK04115.1"/>
    <property type="match status" value="1"/>
</dbReference>
<accession>G7WLP2</accession>
<dbReference type="PATRIC" id="fig|1110509.7.peg.279"/>
<dbReference type="PIRSF" id="PIRSF005264">
    <property type="entry name" value="UCP005264"/>
    <property type="match status" value="1"/>
</dbReference>
<dbReference type="RefSeq" id="WP_014585820.1">
    <property type="nucleotide sequence ID" value="NC_017527.1"/>
</dbReference>
<sequence>MDPESRVFAKLVRSLNDHLPVERKTLRELLGEEKPRIVCRDGSTHRIRREELETIERISRLKWGKEADKLKLPILIEMAPDYGRSAARIRGRVYCDIVQEILKEERKTTDEMVIFRPDIRRLRRELPSATQYAFIISTV</sequence>
<dbReference type="KEGG" id="mhi:Mhar_0245"/>
<proteinExistence type="inferred from homology"/>
<evidence type="ECO:0000313" key="3">
    <source>
        <dbReference type="Proteomes" id="UP000005877"/>
    </source>
</evidence>
<dbReference type="Proteomes" id="UP000005877">
    <property type="component" value="Chromosome"/>
</dbReference>
<dbReference type="AlphaFoldDB" id="G7WLP2"/>
<dbReference type="EMBL" id="CP003117">
    <property type="protein sequence ID" value="AET63635.1"/>
    <property type="molecule type" value="Genomic_DNA"/>
</dbReference>
<reference evidence="2 3" key="1">
    <citation type="journal article" date="2012" name="PLoS ONE">
        <title>The genome characteristics and predicted function of methyl-group oxidation pathway in the obligate aceticlastic methanogens, Methanosaeta spp.</title>
        <authorList>
            <person name="Zhu J."/>
            <person name="Zheng H."/>
            <person name="Ai G."/>
            <person name="Zhang G."/>
            <person name="Liu D."/>
            <person name="Liu X."/>
            <person name="Dong X."/>
        </authorList>
    </citation>
    <scope>NUCLEOTIDE SEQUENCE [LARGE SCALE GENOMIC DNA]</scope>
    <source>
        <strain evidence="2 3">6Ac</strain>
    </source>
</reference>
<evidence type="ECO:0000313" key="2">
    <source>
        <dbReference type="EMBL" id="AET63635.1"/>
    </source>
</evidence>
<gene>
    <name evidence="2" type="ordered locus">Mhar_0245</name>
</gene>
<dbReference type="OrthoDB" id="18795at2157"/>
<dbReference type="HOGENOM" id="CLU_146474_0_0_2"/>
<keyword evidence="3" id="KW-1185">Reference proteome</keyword>
<dbReference type="Pfam" id="PF01886">
    <property type="entry name" value="DUF61"/>
    <property type="match status" value="1"/>
</dbReference>
<dbReference type="GeneID" id="12509414"/>
<dbReference type="HAMAP" id="MF_00585">
    <property type="entry name" value="UPF0216"/>
    <property type="match status" value="1"/>
</dbReference>